<sequence>ALFISGFEYLPEGGSEYEFAGAIKNTPLDVIKAPRSGLPIPAHAEIILEGVLLPPSEMTLPEGPFGEFTGYYAADTRPAAVMRVDAVYHRNDPILFGSPPLKPPRFHFGMPMRAASIWGNLETCGVTDVVGAWQHVSQLMTVVALKQRYAGHSKRAGLIAAANSYMGRLVVTVDEDVDPSSLADVMWAVTTRCEPSESVDIIRNAWSSSLDPRLRPSDRAAGLTSHSKMIIDACKPFDWIDSYPTASALLPREAAEIEAKWRDMLAGKAT</sequence>
<dbReference type="InterPro" id="IPR048304">
    <property type="entry name" value="UbiD_Rift_dom"/>
</dbReference>
<evidence type="ECO:0000259" key="2">
    <source>
        <dbReference type="Pfam" id="PF20696"/>
    </source>
</evidence>
<dbReference type="Proteomes" id="UP000032515">
    <property type="component" value="Unassembled WGS sequence"/>
</dbReference>
<dbReference type="SUPFAM" id="SSF50475">
    <property type="entry name" value="FMN-binding split barrel"/>
    <property type="match status" value="1"/>
</dbReference>
<dbReference type="EMBL" id="JXXE01000826">
    <property type="protein sequence ID" value="KIZ32796.1"/>
    <property type="molecule type" value="Genomic_DNA"/>
</dbReference>
<evidence type="ECO:0000313" key="3">
    <source>
        <dbReference type="EMBL" id="KIZ32796.1"/>
    </source>
</evidence>
<feature type="domain" description="3-octaprenyl-4-hydroxybenzoate carboxy-lyase-like Rift-related" evidence="1">
    <location>
        <begin position="3"/>
        <end position="98"/>
    </location>
</feature>
<dbReference type="RefSeq" id="WP_044418908.1">
    <property type="nucleotide sequence ID" value="NZ_JXXE01000826.1"/>
</dbReference>
<evidence type="ECO:0008006" key="5">
    <source>
        <dbReference type="Google" id="ProtNLM"/>
    </source>
</evidence>
<dbReference type="Gene3D" id="3.40.1670.10">
    <property type="entry name" value="UbiD C-terminal domain-like"/>
    <property type="match status" value="1"/>
</dbReference>
<reference evidence="3 4" key="1">
    <citation type="submission" date="2014-11" db="EMBL/GenBank/DDBJ databases">
        <title>Genomics and ecophysiology of heterotrophic nitrogen fixing bacteria isolated from estuarine surface water.</title>
        <authorList>
            <person name="Bentzon-Tilia M."/>
            <person name="Severin I."/>
            <person name="Hansen L.H."/>
            <person name="Riemann L."/>
        </authorList>
    </citation>
    <scope>NUCLEOTIDE SEQUENCE [LARGE SCALE GENOMIC DNA]</scope>
    <source>
        <strain evidence="3 4">BAL398</strain>
    </source>
</reference>
<dbReference type="InterPro" id="IPR049381">
    <property type="entry name" value="UbiD-like_C"/>
</dbReference>
<dbReference type="SUPFAM" id="SSF143968">
    <property type="entry name" value="UbiD C-terminal domain-like"/>
    <property type="match status" value="1"/>
</dbReference>
<dbReference type="PANTHER" id="PTHR30108:SF17">
    <property type="entry name" value="FERULIC ACID DECARBOXYLASE 1"/>
    <property type="match status" value="1"/>
</dbReference>
<dbReference type="OrthoDB" id="9809841at2"/>
<dbReference type="InterPro" id="IPR002830">
    <property type="entry name" value="UbiD"/>
</dbReference>
<protein>
    <recommendedName>
        <fullName evidence="5">UbiD family decarboxylase</fullName>
    </recommendedName>
</protein>
<comment type="caution">
    <text evidence="3">The sequence shown here is derived from an EMBL/GenBank/DDBJ whole genome shotgun (WGS) entry which is preliminary data.</text>
</comment>
<evidence type="ECO:0000313" key="4">
    <source>
        <dbReference type="Proteomes" id="UP000032515"/>
    </source>
</evidence>
<accession>A0A0D7DX11</accession>
<organism evidence="3 4">
    <name type="scientific">Rhodopseudomonas palustris</name>
    <dbReference type="NCBI Taxonomy" id="1076"/>
    <lineage>
        <taxon>Bacteria</taxon>
        <taxon>Pseudomonadati</taxon>
        <taxon>Pseudomonadota</taxon>
        <taxon>Alphaproteobacteria</taxon>
        <taxon>Hyphomicrobiales</taxon>
        <taxon>Nitrobacteraceae</taxon>
        <taxon>Rhodopseudomonas</taxon>
    </lineage>
</organism>
<gene>
    <name evidence="3" type="ORF">OO17_29325</name>
</gene>
<name>A0A0D7DX11_RHOPL</name>
<dbReference type="AlphaFoldDB" id="A0A0D7DX11"/>
<evidence type="ECO:0000259" key="1">
    <source>
        <dbReference type="Pfam" id="PF01977"/>
    </source>
</evidence>
<feature type="non-terminal residue" evidence="3">
    <location>
        <position position="1"/>
    </location>
</feature>
<dbReference type="GO" id="GO:0016831">
    <property type="term" value="F:carboxy-lyase activity"/>
    <property type="evidence" value="ECO:0007669"/>
    <property type="project" value="InterPro"/>
</dbReference>
<dbReference type="PATRIC" id="fig|1076.23.peg.5864"/>
<dbReference type="GO" id="GO:0005737">
    <property type="term" value="C:cytoplasm"/>
    <property type="evidence" value="ECO:0007669"/>
    <property type="project" value="TreeGrafter"/>
</dbReference>
<dbReference type="Pfam" id="PF20696">
    <property type="entry name" value="UbiD_C"/>
    <property type="match status" value="1"/>
</dbReference>
<dbReference type="Pfam" id="PF01977">
    <property type="entry name" value="UbiD"/>
    <property type="match status" value="1"/>
</dbReference>
<feature type="domain" description="3-octaprenyl-4-hydroxybenzoate carboxy-lyase-like C-terminal" evidence="2">
    <location>
        <begin position="108"/>
        <end position="233"/>
    </location>
</feature>
<proteinExistence type="predicted"/>
<dbReference type="PANTHER" id="PTHR30108">
    <property type="entry name" value="3-OCTAPRENYL-4-HYDROXYBENZOATE CARBOXY-LYASE-RELATED"/>
    <property type="match status" value="1"/>
</dbReference>